<comment type="caution">
    <text evidence="7">The sequence shown here is derived from an EMBL/GenBank/DDBJ whole genome shotgun (WGS) entry which is preliminary data.</text>
</comment>
<keyword evidence="8" id="KW-1185">Reference proteome</keyword>
<dbReference type="InterPro" id="IPR020084">
    <property type="entry name" value="NUDIX_hydrolase_CS"/>
</dbReference>
<dbReference type="PANTHER" id="PTHR43046:SF12">
    <property type="entry name" value="GDP-MANNOSE MANNOSYL HYDROLASE"/>
    <property type="match status" value="1"/>
</dbReference>
<dbReference type="Proteomes" id="UP001369736">
    <property type="component" value="Unassembled WGS sequence"/>
</dbReference>
<protein>
    <submittedName>
        <fullName evidence="7">NUDIX domain-containing protein</fullName>
    </submittedName>
</protein>
<dbReference type="InterPro" id="IPR020476">
    <property type="entry name" value="Nudix_hydrolase"/>
</dbReference>
<comment type="similarity">
    <text evidence="2 5">Belongs to the Nudix hydrolase family.</text>
</comment>
<evidence type="ECO:0000256" key="4">
    <source>
        <dbReference type="ARBA" id="ARBA00022842"/>
    </source>
</evidence>
<dbReference type="RefSeq" id="WP_337706888.1">
    <property type="nucleotide sequence ID" value="NZ_JBBEGM010000019.1"/>
</dbReference>
<dbReference type="Pfam" id="PF00293">
    <property type="entry name" value="NUDIX"/>
    <property type="match status" value="1"/>
</dbReference>
<evidence type="ECO:0000313" key="8">
    <source>
        <dbReference type="Proteomes" id="UP001369736"/>
    </source>
</evidence>
<reference evidence="7 8" key="1">
    <citation type="submission" date="2024-03" db="EMBL/GenBank/DDBJ databases">
        <title>Actinomycetospora sp. OC33-EN07, a novel actinomycete isolated from wild orchid (Aerides multiflora).</title>
        <authorList>
            <person name="Suriyachadkun C."/>
        </authorList>
    </citation>
    <scope>NUCLEOTIDE SEQUENCE [LARGE SCALE GENOMIC DNA]</scope>
    <source>
        <strain evidence="7 8">OC33-EN07</strain>
    </source>
</reference>
<name>A0ABU8MF06_9PSEU</name>
<dbReference type="PRINTS" id="PR00502">
    <property type="entry name" value="NUDIXFAMILY"/>
</dbReference>
<evidence type="ECO:0000256" key="5">
    <source>
        <dbReference type="RuleBase" id="RU003476"/>
    </source>
</evidence>
<evidence type="ECO:0000256" key="1">
    <source>
        <dbReference type="ARBA" id="ARBA00001946"/>
    </source>
</evidence>
<feature type="domain" description="Nudix hydrolase" evidence="6">
    <location>
        <begin position="2"/>
        <end position="139"/>
    </location>
</feature>
<accession>A0ABU8MF06</accession>
<dbReference type="Gene3D" id="3.90.79.10">
    <property type="entry name" value="Nucleoside Triphosphate Pyrophosphohydrolase"/>
    <property type="match status" value="1"/>
</dbReference>
<dbReference type="PANTHER" id="PTHR43046">
    <property type="entry name" value="GDP-MANNOSE MANNOSYL HYDROLASE"/>
    <property type="match status" value="1"/>
</dbReference>
<proteinExistence type="inferred from homology"/>
<dbReference type="PROSITE" id="PS51462">
    <property type="entry name" value="NUDIX"/>
    <property type="match status" value="1"/>
</dbReference>
<comment type="cofactor">
    <cofactor evidence="1">
        <name>Mg(2+)</name>
        <dbReference type="ChEBI" id="CHEBI:18420"/>
    </cofactor>
</comment>
<evidence type="ECO:0000313" key="7">
    <source>
        <dbReference type="EMBL" id="MEJ2865513.1"/>
    </source>
</evidence>
<evidence type="ECO:0000259" key="6">
    <source>
        <dbReference type="PROSITE" id="PS51462"/>
    </source>
</evidence>
<gene>
    <name evidence="7" type="ORF">WCD58_30450</name>
</gene>
<dbReference type="InterPro" id="IPR015797">
    <property type="entry name" value="NUDIX_hydrolase-like_dom_sf"/>
</dbReference>
<dbReference type="SUPFAM" id="SSF55811">
    <property type="entry name" value="Nudix"/>
    <property type="match status" value="1"/>
</dbReference>
<dbReference type="EMBL" id="JBBEGM010000019">
    <property type="protein sequence ID" value="MEJ2865513.1"/>
    <property type="molecule type" value="Genomic_DNA"/>
</dbReference>
<keyword evidence="4" id="KW-0460">Magnesium</keyword>
<dbReference type="PROSITE" id="PS00893">
    <property type="entry name" value="NUDIX_BOX"/>
    <property type="match status" value="1"/>
</dbReference>
<evidence type="ECO:0000256" key="2">
    <source>
        <dbReference type="ARBA" id="ARBA00005582"/>
    </source>
</evidence>
<dbReference type="CDD" id="cd04685">
    <property type="entry name" value="NUDIX_Hydrolase"/>
    <property type="match status" value="1"/>
</dbReference>
<sequence length="151" mass="16912">MQERPTARVVLLDPRGEVLLMRVAGQDPELWVLIGGGIEPGETVLAAARRELAEETGIVDAELGPVLWYGEQVLEFDGVPLLFRQHFVLARCASRVLSDAGWTPEEREFVAEMRWWSVDELATTPHTIVPRDLAALLRDGVPHEVRTIPLR</sequence>
<evidence type="ECO:0000256" key="3">
    <source>
        <dbReference type="ARBA" id="ARBA00022801"/>
    </source>
</evidence>
<organism evidence="7 8">
    <name type="scientific">Actinomycetospora flava</name>
    <dbReference type="NCBI Taxonomy" id="3129232"/>
    <lineage>
        <taxon>Bacteria</taxon>
        <taxon>Bacillati</taxon>
        <taxon>Actinomycetota</taxon>
        <taxon>Actinomycetes</taxon>
        <taxon>Pseudonocardiales</taxon>
        <taxon>Pseudonocardiaceae</taxon>
        <taxon>Actinomycetospora</taxon>
    </lineage>
</organism>
<keyword evidence="3 5" id="KW-0378">Hydrolase</keyword>
<dbReference type="InterPro" id="IPR000086">
    <property type="entry name" value="NUDIX_hydrolase_dom"/>
</dbReference>